<dbReference type="GO" id="GO:0032259">
    <property type="term" value="P:methylation"/>
    <property type="evidence" value="ECO:0007669"/>
    <property type="project" value="UniProtKB-KW"/>
</dbReference>
<dbReference type="GO" id="GO:0008168">
    <property type="term" value="F:methyltransferase activity"/>
    <property type="evidence" value="ECO:0007669"/>
    <property type="project" value="UniProtKB-KW"/>
</dbReference>
<reference evidence="1" key="1">
    <citation type="journal article" date="2005" name="Int. J. Syst. Evol. Microbiol.">
        <title>Methanofollis formosanus sp. nov., isolated from a fish pond.</title>
        <authorList>
            <person name="Wu S.Y."/>
            <person name="Chen S.C."/>
            <person name="Lai M.C."/>
        </authorList>
    </citation>
    <scope>NUCLEOTIDE SEQUENCE</scope>
    <source>
        <strain evidence="1">ML15</strain>
    </source>
</reference>
<evidence type="ECO:0000313" key="2">
    <source>
        <dbReference type="Proteomes" id="UP000826709"/>
    </source>
</evidence>
<gene>
    <name evidence="1" type="ORF">E2N92_05250</name>
</gene>
<evidence type="ECO:0000313" key="1">
    <source>
        <dbReference type="EMBL" id="QYZ78872.1"/>
    </source>
</evidence>
<keyword evidence="2" id="KW-1185">Reference proteome</keyword>
<reference evidence="1" key="2">
    <citation type="submission" date="2019-03" db="EMBL/GenBank/DDBJ databases">
        <authorList>
            <person name="Chen S.-C."/>
            <person name="Wu S.-Y."/>
            <person name="Lai M.-C."/>
        </authorList>
    </citation>
    <scope>NUCLEOTIDE SEQUENCE</scope>
    <source>
        <strain evidence="1">ML15</strain>
    </source>
</reference>
<accession>A0A8G1EGG0</accession>
<name>A0A8G1EGG0_9EURY</name>
<organism evidence="1 2">
    <name type="scientific">Methanofollis formosanus</name>
    <dbReference type="NCBI Taxonomy" id="299308"/>
    <lineage>
        <taxon>Archaea</taxon>
        <taxon>Methanobacteriati</taxon>
        <taxon>Methanobacteriota</taxon>
        <taxon>Stenosarchaea group</taxon>
        <taxon>Methanomicrobia</taxon>
        <taxon>Methanomicrobiales</taxon>
        <taxon>Methanomicrobiaceae</taxon>
        <taxon>Methanofollis</taxon>
    </lineage>
</organism>
<keyword evidence="1" id="KW-0489">Methyltransferase</keyword>
<dbReference type="Proteomes" id="UP000826709">
    <property type="component" value="Chromosome"/>
</dbReference>
<sequence>MLDRLRETARNEGLTINAIECSWWTADIDRLGFRGAFDLVIASMTPGVRDVETFDRMMACSKRFCYYSNFVGRGSDTAHQEIFRNILGEEPRGHAHGPGLLYPFMYLYAPGYRPIVKFNHMSRNREQGWVEAAEAAIDFLGNERVLSDDAREKIREYYRDASPDGTYRSEAEVYTGMMVWSVTNRDGT</sequence>
<dbReference type="OrthoDB" id="57427at2157"/>
<keyword evidence="1" id="KW-0808">Transferase</keyword>
<dbReference type="KEGG" id="mfk:E2N92_05250"/>
<proteinExistence type="predicted"/>
<protein>
    <submittedName>
        <fullName evidence="1">Class I SAM-dependent methyltransferase</fullName>
    </submittedName>
</protein>
<dbReference type="AlphaFoldDB" id="A0A8G1EGG0"/>
<dbReference type="EMBL" id="CP037968">
    <property type="protein sequence ID" value="QYZ78872.1"/>
    <property type="molecule type" value="Genomic_DNA"/>
</dbReference>